<reference evidence="13 14" key="1">
    <citation type="submission" date="2015-09" db="EMBL/GenBank/DDBJ databases">
        <title>Draft genome of the scarab beetle Oryctes borbonicus.</title>
        <authorList>
            <person name="Meyer J.M."/>
            <person name="Markov G.V."/>
            <person name="Baskaran P."/>
            <person name="Herrmann M."/>
            <person name="Sommer R.J."/>
            <person name="Roedelsperger C."/>
        </authorList>
    </citation>
    <scope>NUCLEOTIDE SEQUENCE [LARGE SCALE GENOMIC DNA]</scope>
    <source>
        <strain evidence="13">OB123</strain>
        <tissue evidence="13">Whole animal</tissue>
    </source>
</reference>
<evidence type="ECO:0000256" key="3">
    <source>
        <dbReference type="ARBA" id="ARBA00022574"/>
    </source>
</evidence>
<evidence type="ECO:0000256" key="6">
    <source>
        <dbReference type="ARBA" id="ARBA00022824"/>
    </source>
</evidence>
<dbReference type="Proteomes" id="UP000051574">
    <property type="component" value="Unassembled WGS sequence"/>
</dbReference>
<keyword evidence="5" id="KW-0677">Repeat</keyword>
<dbReference type="GO" id="GO:0006888">
    <property type="term" value="P:endoplasmic reticulum to Golgi vesicle-mediated transport"/>
    <property type="evidence" value="ECO:0007669"/>
    <property type="project" value="TreeGrafter"/>
</dbReference>
<name>A0A0T6B894_9SCAR</name>
<dbReference type="InterPro" id="IPR001680">
    <property type="entry name" value="WD40_rpt"/>
</dbReference>
<accession>A0A0T6B894</accession>
<keyword evidence="14" id="KW-1185">Reference proteome</keyword>
<feature type="non-terminal residue" evidence="13">
    <location>
        <position position="340"/>
    </location>
</feature>
<dbReference type="EMBL" id="LJIG01009197">
    <property type="protein sequence ID" value="KRT83561.1"/>
    <property type="molecule type" value="Genomic_DNA"/>
</dbReference>
<keyword evidence="6" id="KW-0256">Endoplasmic reticulum</keyword>
<evidence type="ECO:0000256" key="2">
    <source>
        <dbReference type="ARBA" id="ARBA00022448"/>
    </source>
</evidence>
<dbReference type="Pfam" id="PF00400">
    <property type="entry name" value="WD40"/>
    <property type="match status" value="2"/>
</dbReference>
<dbReference type="GO" id="GO:0005789">
    <property type="term" value="C:endoplasmic reticulum membrane"/>
    <property type="evidence" value="ECO:0007669"/>
    <property type="project" value="UniProtKB-SubCell"/>
</dbReference>
<evidence type="ECO:0000256" key="4">
    <source>
        <dbReference type="ARBA" id="ARBA00022692"/>
    </source>
</evidence>
<evidence type="ECO:0000256" key="7">
    <source>
        <dbReference type="ARBA" id="ARBA00022892"/>
    </source>
</evidence>
<dbReference type="SUPFAM" id="SSF50978">
    <property type="entry name" value="WD40 repeat-like"/>
    <property type="match status" value="1"/>
</dbReference>
<keyword evidence="4 12" id="KW-0812">Transmembrane</keyword>
<keyword evidence="7" id="KW-0931">ER-Golgi transport</keyword>
<keyword evidence="10 12" id="KW-0472">Membrane</keyword>
<evidence type="ECO:0000256" key="9">
    <source>
        <dbReference type="ARBA" id="ARBA00022989"/>
    </source>
</evidence>
<evidence type="ECO:0000256" key="12">
    <source>
        <dbReference type="SAM" id="Phobius"/>
    </source>
</evidence>
<organism evidence="13 14">
    <name type="scientific">Oryctes borbonicus</name>
    <dbReference type="NCBI Taxonomy" id="1629725"/>
    <lineage>
        <taxon>Eukaryota</taxon>
        <taxon>Metazoa</taxon>
        <taxon>Ecdysozoa</taxon>
        <taxon>Arthropoda</taxon>
        <taxon>Hexapoda</taxon>
        <taxon>Insecta</taxon>
        <taxon>Pterygota</taxon>
        <taxon>Neoptera</taxon>
        <taxon>Endopterygota</taxon>
        <taxon>Coleoptera</taxon>
        <taxon>Polyphaga</taxon>
        <taxon>Scarabaeiformia</taxon>
        <taxon>Scarabaeidae</taxon>
        <taxon>Dynastinae</taxon>
        <taxon>Oryctes</taxon>
    </lineage>
</organism>
<gene>
    <name evidence="13" type="ORF">AMK59_3182</name>
</gene>
<dbReference type="GO" id="GO:0005085">
    <property type="term" value="F:guanyl-nucleotide exchange factor activity"/>
    <property type="evidence" value="ECO:0007669"/>
    <property type="project" value="InterPro"/>
</dbReference>
<evidence type="ECO:0000256" key="8">
    <source>
        <dbReference type="ARBA" id="ARBA00022927"/>
    </source>
</evidence>
<evidence type="ECO:0000313" key="14">
    <source>
        <dbReference type="Proteomes" id="UP000051574"/>
    </source>
</evidence>
<proteinExistence type="predicted"/>
<evidence type="ECO:0000313" key="13">
    <source>
        <dbReference type="EMBL" id="KRT83561.1"/>
    </source>
</evidence>
<evidence type="ECO:0000256" key="5">
    <source>
        <dbReference type="ARBA" id="ARBA00022737"/>
    </source>
</evidence>
<keyword evidence="2" id="KW-0813">Transport</keyword>
<keyword evidence="9 12" id="KW-1133">Transmembrane helix</keyword>
<evidence type="ECO:0000256" key="10">
    <source>
        <dbReference type="ARBA" id="ARBA00023136"/>
    </source>
</evidence>
<dbReference type="PROSITE" id="PS50082">
    <property type="entry name" value="WD_REPEATS_2"/>
    <property type="match status" value="2"/>
</dbReference>
<keyword evidence="8" id="KW-0653">Protein transport</keyword>
<keyword evidence="3 11" id="KW-0853">WD repeat</keyword>
<dbReference type="InterPro" id="IPR015943">
    <property type="entry name" value="WD40/YVTN_repeat-like_dom_sf"/>
</dbReference>
<feature type="repeat" description="WD" evidence="11">
    <location>
        <begin position="201"/>
        <end position="242"/>
    </location>
</feature>
<dbReference type="Gene3D" id="2.130.10.10">
    <property type="entry name" value="YVTN repeat-like/Quinoprotein amine dehydrogenase"/>
    <property type="match status" value="1"/>
</dbReference>
<feature type="transmembrane region" description="Helical" evidence="12">
    <location>
        <begin position="320"/>
        <end position="339"/>
    </location>
</feature>
<comment type="caution">
    <text evidence="13">The sequence shown here is derived from an EMBL/GenBank/DDBJ whole genome shotgun (WGS) entry which is preliminary data.</text>
</comment>
<dbReference type="PANTHER" id="PTHR23284">
    <property type="entry name" value="PROLACTIN REGULATORY ELEMENT BINDING PROTEIN"/>
    <property type="match status" value="1"/>
</dbReference>
<dbReference type="InterPro" id="IPR045260">
    <property type="entry name" value="Sec12-like"/>
</dbReference>
<dbReference type="PROSITE" id="PS50294">
    <property type="entry name" value="WD_REPEATS_REGION"/>
    <property type="match status" value="1"/>
</dbReference>
<evidence type="ECO:0000256" key="1">
    <source>
        <dbReference type="ARBA" id="ARBA00004389"/>
    </source>
</evidence>
<dbReference type="AlphaFoldDB" id="A0A0T6B894"/>
<feature type="repeat" description="WD" evidence="11">
    <location>
        <begin position="169"/>
        <end position="200"/>
    </location>
</feature>
<sequence length="340" mass="38331">MAPVYRTKDGLLAKVNFPLYTVQMLTGRHILVGGGGGSSKTGVANGFEIFELSHDGKKFIAEEVIRHETGPCVVMNCSTYSDSKRSYLVAGQESHCQLYHVRSIVLNENENIETINDEQPNLRHRKNSKTISKQDVASNKPLKKLTFMLQASDSIQTDYNKEEPIQRVVRISKNGKIMATGGTDGIVRLWKFAAMEHLIDLKTHTKEIDDLDFSVHDNYLVSVAKDGLAIIWDFLRGKEVRQLSWSHSGETKYLYKRCRFGPIEEENEKSALYMLTNPVNSAKNQNSYLQRWFPHDGSLNKSVQIDENLAALAVRDDGRFVAIGTMFSGSVFVYIGFSLQ</sequence>
<dbReference type="PANTHER" id="PTHR23284:SF0">
    <property type="entry name" value="PROLACTIN REGULATORY ELEMENT-BINDING PROTEIN"/>
    <property type="match status" value="1"/>
</dbReference>
<dbReference type="InterPro" id="IPR036322">
    <property type="entry name" value="WD40_repeat_dom_sf"/>
</dbReference>
<dbReference type="GO" id="GO:0015031">
    <property type="term" value="P:protein transport"/>
    <property type="evidence" value="ECO:0007669"/>
    <property type="project" value="UniProtKB-KW"/>
</dbReference>
<dbReference type="SMART" id="SM00320">
    <property type="entry name" value="WD40"/>
    <property type="match status" value="2"/>
</dbReference>
<dbReference type="OrthoDB" id="2013972at2759"/>
<protein>
    <submittedName>
        <fullName evidence="13">WD40 domain-containing protein</fullName>
    </submittedName>
</protein>
<dbReference type="GO" id="GO:0003400">
    <property type="term" value="P:regulation of COPII vesicle coating"/>
    <property type="evidence" value="ECO:0007669"/>
    <property type="project" value="TreeGrafter"/>
</dbReference>
<evidence type="ECO:0000256" key="11">
    <source>
        <dbReference type="PROSITE-ProRule" id="PRU00221"/>
    </source>
</evidence>
<comment type="subcellular location">
    <subcellularLocation>
        <location evidence="1">Endoplasmic reticulum membrane</location>
        <topology evidence="1">Single-pass membrane protein</topology>
    </subcellularLocation>
</comment>